<dbReference type="AlphaFoldDB" id="A0A564VZV7"/>
<feature type="compositionally biased region" description="Gly residues" evidence="1">
    <location>
        <begin position="23"/>
        <end position="44"/>
    </location>
</feature>
<evidence type="ECO:0000313" key="3">
    <source>
        <dbReference type="Proteomes" id="UP000408482"/>
    </source>
</evidence>
<proteinExistence type="predicted"/>
<evidence type="ECO:0008006" key="4">
    <source>
        <dbReference type="Google" id="ProtNLM"/>
    </source>
</evidence>
<organism evidence="2 3">
    <name type="scientific">Blautia luti</name>
    <dbReference type="NCBI Taxonomy" id="89014"/>
    <lineage>
        <taxon>Bacteria</taxon>
        <taxon>Bacillati</taxon>
        <taxon>Bacillota</taxon>
        <taxon>Clostridia</taxon>
        <taxon>Lachnospirales</taxon>
        <taxon>Lachnospiraceae</taxon>
        <taxon>Blautia</taxon>
    </lineage>
</organism>
<dbReference type="Pfam" id="PF14265">
    <property type="entry name" value="DUF4355"/>
    <property type="match status" value="1"/>
</dbReference>
<evidence type="ECO:0000313" key="2">
    <source>
        <dbReference type="EMBL" id="VUX37292.1"/>
    </source>
</evidence>
<name>A0A564VZV7_9FIRM</name>
<dbReference type="Proteomes" id="UP000408482">
    <property type="component" value="Unassembled WGS sequence"/>
</dbReference>
<dbReference type="InterPro" id="IPR025580">
    <property type="entry name" value="Gp46"/>
</dbReference>
<keyword evidence="3" id="KW-1185">Reference proteome</keyword>
<gene>
    <name evidence="2" type="ORF">RSSSTS7063_03110</name>
</gene>
<evidence type="ECO:0000256" key="1">
    <source>
        <dbReference type="SAM" id="MobiDB-lite"/>
    </source>
</evidence>
<reference evidence="2 3" key="1">
    <citation type="submission" date="2019-07" db="EMBL/GenBank/DDBJ databases">
        <authorList>
            <person name="Hibberd C M."/>
            <person name="Gehrig L. J."/>
            <person name="Chang H.-W."/>
            <person name="Venkatesh S."/>
        </authorList>
    </citation>
    <scope>NUCLEOTIDE SEQUENCE [LARGE SCALE GENOMIC DNA]</scope>
    <source>
        <strain evidence="2">Blautia_luti_SSTS_Bg7063</strain>
    </source>
</reference>
<accession>A0A564VZV7</accession>
<protein>
    <recommendedName>
        <fullName evidence="4">DUF4355 domain-containing protein</fullName>
    </recommendedName>
</protein>
<feature type="region of interest" description="Disordered" evidence="1">
    <location>
        <begin position="176"/>
        <end position="197"/>
    </location>
</feature>
<feature type="region of interest" description="Disordered" evidence="1">
    <location>
        <begin position="23"/>
        <end position="58"/>
    </location>
</feature>
<feature type="compositionally biased region" description="Basic and acidic residues" evidence="1">
    <location>
        <begin position="101"/>
        <end position="122"/>
    </location>
</feature>
<dbReference type="EMBL" id="CABHNW010000073">
    <property type="protein sequence ID" value="VUX37292.1"/>
    <property type="molecule type" value="Genomic_DNA"/>
</dbReference>
<sequence>MRNRVFKAMCKVPMNLQLFAEGGDGAGAGEGNGGGSGEGTGGEGDNPPSFDDFLKTGSNQAEFDRRVQKAVNTAVTNAQEKWQALTDDKLSEADKLAKMTKEEKTQYMQKKKEKELSDREAAVTRSELMAEAKNNLSDEGLPVELAEVLNYTDADACKKSMETVKKAFQTAVEKAVDEKLKGGKPPKKAPETNTQEALEKQVYNAMMGIF</sequence>
<dbReference type="RefSeq" id="WP_144093648.1">
    <property type="nucleotide sequence ID" value="NZ_CABHMX010000018.1"/>
</dbReference>
<feature type="region of interest" description="Disordered" evidence="1">
    <location>
        <begin position="101"/>
        <end position="123"/>
    </location>
</feature>